<comment type="caution">
    <text evidence="2">The sequence shown here is derived from an EMBL/GenBank/DDBJ whole genome shotgun (WGS) entry which is preliminary data.</text>
</comment>
<feature type="region of interest" description="Disordered" evidence="1">
    <location>
        <begin position="1"/>
        <end position="26"/>
    </location>
</feature>
<dbReference type="Gramene" id="OE9A101087T1">
    <property type="protein sequence ID" value="OE9A101087C1"/>
    <property type="gene ID" value="OE9A101087"/>
</dbReference>
<name>A0A8S0S087_OLEEU</name>
<keyword evidence="3" id="KW-1185">Reference proteome</keyword>
<evidence type="ECO:0000256" key="1">
    <source>
        <dbReference type="SAM" id="MobiDB-lite"/>
    </source>
</evidence>
<dbReference type="AlphaFoldDB" id="A0A8S0S087"/>
<protein>
    <submittedName>
        <fullName evidence="2">Uncharacterized protein</fullName>
    </submittedName>
</protein>
<gene>
    <name evidence="2" type="ORF">OLEA9_A101087</name>
</gene>
<evidence type="ECO:0000313" key="3">
    <source>
        <dbReference type="Proteomes" id="UP000594638"/>
    </source>
</evidence>
<dbReference type="EMBL" id="CACTIH010003826">
    <property type="protein sequence ID" value="CAA2985732.1"/>
    <property type="molecule type" value="Genomic_DNA"/>
</dbReference>
<evidence type="ECO:0000313" key="2">
    <source>
        <dbReference type="EMBL" id="CAA2985732.1"/>
    </source>
</evidence>
<reference evidence="2 3" key="1">
    <citation type="submission" date="2019-12" db="EMBL/GenBank/DDBJ databases">
        <authorList>
            <person name="Alioto T."/>
            <person name="Alioto T."/>
            <person name="Gomez Garrido J."/>
        </authorList>
    </citation>
    <scope>NUCLEOTIDE SEQUENCE [LARGE SCALE GENOMIC DNA]</scope>
</reference>
<feature type="region of interest" description="Disordered" evidence="1">
    <location>
        <begin position="41"/>
        <end position="83"/>
    </location>
</feature>
<sequence>MPSVASRPLYTRKGRKREEYGELQDSFDMFEDNGHKNLWGTRLFDEEGSGSSDKGDRMDSATSSMDVSRLRSGGKPMFGNKNKKDKRAKIFAMDLSNSVNCASSASEKVAAKINSLVRADVPDANTLMKELLSIG</sequence>
<dbReference type="Proteomes" id="UP000594638">
    <property type="component" value="Unassembled WGS sequence"/>
</dbReference>
<accession>A0A8S0S087</accession>
<proteinExistence type="predicted"/>
<organism evidence="2 3">
    <name type="scientific">Olea europaea subsp. europaea</name>
    <dbReference type="NCBI Taxonomy" id="158383"/>
    <lineage>
        <taxon>Eukaryota</taxon>
        <taxon>Viridiplantae</taxon>
        <taxon>Streptophyta</taxon>
        <taxon>Embryophyta</taxon>
        <taxon>Tracheophyta</taxon>
        <taxon>Spermatophyta</taxon>
        <taxon>Magnoliopsida</taxon>
        <taxon>eudicotyledons</taxon>
        <taxon>Gunneridae</taxon>
        <taxon>Pentapetalae</taxon>
        <taxon>asterids</taxon>
        <taxon>lamiids</taxon>
        <taxon>Lamiales</taxon>
        <taxon>Oleaceae</taxon>
        <taxon>Oleeae</taxon>
        <taxon>Olea</taxon>
    </lineage>
</organism>